<name>A0ABR7D822_9CLOT</name>
<feature type="compositionally biased region" description="Polar residues" evidence="1">
    <location>
        <begin position="125"/>
        <end position="136"/>
    </location>
</feature>
<keyword evidence="2" id="KW-0812">Transmembrane</keyword>
<feature type="transmembrane region" description="Helical" evidence="2">
    <location>
        <begin position="20"/>
        <end position="39"/>
    </location>
</feature>
<feature type="region of interest" description="Disordered" evidence="1">
    <location>
        <begin position="44"/>
        <end position="63"/>
    </location>
</feature>
<dbReference type="EMBL" id="JACOOO010000001">
    <property type="protein sequence ID" value="MBC5627519.1"/>
    <property type="molecule type" value="Genomic_DNA"/>
</dbReference>
<dbReference type="InterPro" id="IPR014195">
    <property type="entry name" value="Spore_III_AG"/>
</dbReference>
<evidence type="ECO:0000256" key="1">
    <source>
        <dbReference type="SAM" id="MobiDB-lite"/>
    </source>
</evidence>
<feature type="region of interest" description="Disordered" evidence="1">
    <location>
        <begin position="110"/>
        <end position="137"/>
    </location>
</feature>
<dbReference type="Proteomes" id="UP000596929">
    <property type="component" value="Unassembled WGS sequence"/>
</dbReference>
<proteinExistence type="predicted"/>
<keyword evidence="4" id="KW-1185">Reference proteome</keyword>
<dbReference type="RefSeq" id="WP_032118920.1">
    <property type="nucleotide sequence ID" value="NZ_JACOOO010000001.1"/>
</dbReference>
<evidence type="ECO:0000313" key="3">
    <source>
        <dbReference type="EMBL" id="MBC5627519.1"/>
    </source>
</evidence>
<sequence length="202" mass="22632">MDKDKLNNELKKIMNNKTFVNALIVLLMIAFLWLAYTTFFSSSSSNGESELNPRGAQEVTADESEISKQILDYETEQRQELQDILSKMEGVGKVEVKMYFESGEVKVPAYNSTTQTSETREEDSQGGTRSTVQENGGDTVVMYSDGSTNEPFIVQTYKPKITGIIIVAEGAKNSKLRYDMQTAVSTLYNLSLDKVNVYPMEN</sequence>
<organism evidence="3 4">
    <name type="scientific">Clostridium hominis</name>
    <dbReference type="NCBI Taxonomy" id="2763036"/>
    <lineage>
        <taxon>Bacteria</taxon>
        <taxon>Bacillati</taxon>
        <taxon>Bacillota</taxon>
        <taxon>Clostridia</taxon>
        <taxon>Eubacteriales</taxon>
        <taxon>Clostridiaceae</taxon>
        <taxon>Clostridium</taxon>
    </lineage>
</organism>
<comment type="caution">
    <text evidence="3">The sequence shown here is derived from an EMBL/GenBank/DDBJ whole genome shotgun (WGS) entry which is preliminary data.</text>
</comment>
<reference evidence="3 4" key="1">
    <citation type="submission" date="2020-08" db="EMBL/GenBank/DDBJ databases">
        <title>Genome public.</title>
        <authorList>
            <person name="Liu C."/>
            <person name="Sun Q."/>
        </authorList>
    </citation>
    <scope>NUCLEOTIDE SEQUENCE [LARGE SCALE GENOMIC DNA]</scope>
    <source>
        <strain evidence="3 4">NSJ-6</strain>
    </source>
</reference>
<dbReference type="NCBIfam" id="TIGR02830">
    <property type="entry name" value="spore_III_AG"/>
    <property type="match status" value="1"/>
</dbReference>
<protein>
    <submittedName>
        <fullName evidence="3">Stage III sporulation protein AG</fullName>
    </submittedName>
</protein>
<keyword evidence="2" id="KW-0472">Membrane</keyword>
<keyword evidence="2" id="KW-1133">Transmembrane helix</keyword>
<evidence type="ECO:0000313" key="4">
    <source>
        <dbReference type="Proteomes" id="UP000596929"/>
    </source>
</evidence>
<evidence type="ECO:0000256" key="2">
    <source>
        <dbReference type="SAM" id="Phobius"/>
    </source>
</evidence>
<gene>
    <name evidence="3" type="primary">spoIIIAG</name>
    <name evidence="3" type="ORF">H8S20_01280</name>
</gene>
<accession>A0ABR7D822</accession>